<protein>
    <submittedName>
        <fullName evidence="2">Apoptosis-inducing factor 1</fullName>
    </submittedName>
</protein>
<evidence type="ECO:0000313" key="3">
    <source>
        <dbReference type="Proteomes" id="UP000183809"/>
    </source>
</evidence>
<dbReference type="GO" id="GO:0004174">
    <property type="term" value="F:electron-transferring-flavoprotein dehydrogenase activity"/>
    <property type="evidence" value="ECO:0007669"/>
    <property type="project" value="TreeGrafter"/>
</dbReference>
<dbReference type="GO" id="GO:0050660">
    <property type="term" value="F:flavin adenine dinucleotide binding"/>
    <property type="evidence" value="ECO:0007669"/>
    <property type="project" value="TreeGrafter"/>
</dbReference>
<dbReference type="RefSeq" id="XP_020126007.1">
    <property type="nucleotide sequence ID" value="XM_020278900.1"/>
</dbReference>
<dbReference type="PRINTS" id="PR00411">
    <property type="entry name" value="PNDRDTASEI"/>
</dbReference>
<dbReference type="Proteomes" id="UP000183809">
    <property type="component" value="Unassembled WGS sequence"/>
</dbReference>
<evidence type="ECO:0000313" key="2">
    <source>
        <dbReference type="EMBL" id="OJD29747.1"/>
    </source>
</evidence>
<dbReference type="AlphaFoldDB" id="A0A1J9RBD8"/>
<gene>
    <name evidence="2" type="ORF">BKCO1_7300040</name>
</gene>
<dbReference type="PRINTS" id="PR00368">
    <property type="entry name" value="FADPNR"/>
</dbReference>
<dbReference type="PANTHER" id="PTHR43735">
    <property type="entry name" value="APOPTOSIS-INDUCING FACTOR 1"/>
    <property type="match status" value="1"/>
</dbReference>
<dbReference type="InterPro" id="IPR023753">
    <property type="entry name" value="FAD/NAD-binding_dom"/>
</dbReference>
<accession>A0A1J9RBD8</accession>
<proteinExistence type="predicted"/>
<dbReference type="Pfam" id="PF07992">
    <property type="entry name" value="Pyr_redox_2"/>
    <property type="match status" value="1"/>
</dbReference>
<dbReference type="SUPFAM" id="SSF51905">
    <property type="entry name" value="FAD/NAD(P)-binding domain"/>
    <property type="match status" value="1"/>
</dbReference>
<reference evidence="2 3" key="1">
    <citation type="submission" date="2016-10" db="EMBL/GenBank/DDBJ databases">
        <title>Proteomics and genomics reveal pathogen-plant mechanisms compatible with a hemibiotrophic lifestyle of Diplodia corticola.</title>
        <authorList>
            <person name="Fernandes I."/>
            <person name="De Jonge R."/>
            <person name="Van De Peer Y."/>
            <person name="Devreese B."/>
            <person name="Alves A."/>
            <person name="Esteves A.C."/>
        </authorList>
    </citation>
    <scope>NUCLEOTIDE SEQUENCE [LARGE SCALE GENOMIC DNA]</scope>
    <source>
        <strain evidence="2 3">CBS 112549</strain>
    </source>
</reference>
<dbReference type="Gene3D" id="3.50.50.100">
    <property type="match status" value="1"/>
</dbReference>
<sequence length="390" mass="42277">MPTHNIVVLGGSFAGLGVAHNLLRHVIPHLPNSDDYKLILVNPSDHFYFKPASPRMTSREDLISFDTLMIPISRGFSDYHQFELVQAYARQINPETRDITLELANADKTSSTIHYDTLVIATGASSTSALWSPATPKEATEAALTEFREKLKTAQRVIIAGGGAVGVETAGELGFDHGKQKDIVLYSGTTRLLSRLRADVGKRAEEYLNETDVTVVHNTKILSNGPGADGNEVLHLSDGSKITADLFIDARGTKLNNSYLPPSWLNERGAVAVDDTQRVKAAGSGARIYAVGDIASYSSGGIMDIQSAIQPLAAVIEHDLTGGESKAQPTYTGQKSQSMLVPVGRKRAVGVIFDYWLPSYIGHMIKGKTFFADQGVATVMGDKWTKKKIY</sequence>
<dbReference type="EMBL" id="MNUE01000073">
    <property type="protein sequence ID" value="OJD29747.1"/>
    <property type="molecule type" value="Genomic_DNA"/>
</dbReference>
<dbReference type="OrthoDB" id="202203at2759"/>
<dbReference type="GeneID" id="31019162"/>
<dbReference type="PANTHER" id="PTHR43735:SF25">
    <property type="entry name" value="NAD(P)H DEHYDROGENASE 3"/>
    <property type="match status" value="1"/>
</dbReference>
<organism evidence="2 3">
    <name type="scientific">Diplodia corticola</name>
    <dbReference type="NCBI Taxonomy" id="236234"/>
    <lineage>
        <taxon>Eukaryota</taxon>
        <taxon>Fungi</taxon>
        <taxon>Dikarya</taxon>
        <taxon>Ascomycota</taxon>
        <taxon>Pezizomycotina</taxon>
        <taxon>Dothideomycetes</taxon>
        <taxon>Dothideomycetes incertae sedis</taxon>
        <taxon>Botryosphaeriales</taxon>
        <taxon>Botryosphaeriaceae</taxon>
        <taxon>Diplodia</taxon>
    </lineage>
</organism>
<comment type="caution">
    <text evidence="2">The sequence shown here is derived from an EMBL/GenBank/DDBJ whole genome shotgun (WGS) entry which is preliminary data.</text>
</comment>
<dbReference type="InterPro" id="IPR036188">
    <property type="entry name" value="FAD/NAD-bd_sf"/>
</dbReference>
<feature type="domain" description="FAD/NAD(P)-binding" evidence="1">
    <location>
        <begin position="5"/>
        <end position="310"/>
    </location>
</feature>
<keyword evidence="3" id="KW-1185">Reference proteome</keyword>
<name>A0A1J9RBD8_9PEZI</name>
<evidence type="ECO:0000259" key="1">
    <source>
        <dbReference type="Pfam" id="PF07992"/>
    </source>
</evidence>
<dbReference type="GO" id="GO:0005737">
    <property type="term" value="C:cytoplasm"/>
    <property type="evidence" value="ECO:0007669"/>
    <property type="project" value="TreeGrafter"/>
</dbReference>
<dbReference type="STRING" id="236234.A0A1J9RBD8"/>